<evidence type="ECO:0000313" key="1">
    <source>
        <dbReference type="EMBL" id="EIE82763.1"/>
    </source>
</evidence>
<dbReference type="GeneID" id="93614439"/>
<sequence>MAVSFCGCFSSSLGTLSSLSVSTEPWREAAAAAAAVVIGRPNVGGGGVGLVSGEKGDFFIGGGDVALKLACLL</sequence>
<dbReference type="RefSeq" id="XP_067518159.1">
    <property type="nucleotide sequence ID" value="XM_067662058.1"/>
</dbReference>
<name>I1C2T3_RHIO9</name>
<gene>
    <name evidence="1" type="ORF">RO3G_07468</name>
</gene>
<evidence type="ECO:0000313" key="2">
    <source>
        <dbReference type="Proteomes" id="UP000009138"/>
    </source>
</evidence>
<reference evidence="1 2" key="1">
    <citation type="journal article" date="2009" name="PLoS Genet.">
        <title>Genomic analysis of the basal lineage fungus Rhizopus oryzae reveals a whole-genome duplication.</title>
        <authorList>
            <person name="Ma L.-J."/>
            <person name="Ibrahim A.S."/>
            <person name="Skory C."/>
            <person name="Grabherr M.G."/>
            <person name="Burger G."/>
            <person name="Butler M."/>
            <person name="Elias M."/>
            <person name="Idnurm A."/>
            <person name="Lang B.F."/>
            <person name="Sone T."/>
            <person name="Abe A."/>
            <person name="Calvo S.E."/>
            <person name="Corrochano L.M."/>
            <person name="Engels R."/>
            <person name="Fu J."/>
            <person name="Hansberg W."/>
            <person name="Kim J.-M."/>
            <person name="Kodira C.D."/>
            <person name="Koehrsen M.J."/>
            <person name="Liu B."/>
            <person name="Miranda-Saavedra D."/>
            <person name="O'Leary S."/>
            <person name="Ortiz-Castellanos L."/>
            <person name="Poulter R."/>
            <person name="Rodriguez-Romero J."/>
            <person name="Ruiz-Herrera J."/>
            <person name="Shen Y.-Q."/>
            <person name="Zeng Q."/>
            <person name="Galagan J."/>
            <person name="Birren B.W."/>
            <person name="Cuomo C.A."/>
            <person name="Wickes B.L."/>
        </authorList>
    </citation>
    <scope>NUCLEOTIDE SEQUENCE [LARGE SCALE GENOMIC DNA]</scope>
    <source>
        <strain evidence="2">RA 99-880 / ATCC MYA-4621 / FGSC 9543 / NRRL 43880</strain>
    </source>
</reference>
<dbReference type="InParanoid" id="I1C2T3"/>
<accession>I1C2T3</accession>
<organism evidence="1 2">
    <name type="scientific">Rhizopus delemar (strain RA 99-880 / ATCC MYA-4621 / FGSC 9543 / NRRL 43880)</name>
    <name type="common">Mucormycosis agent</name>
    <name type="synonym">Rhizopus arrhizus var. delemar</name>
    <dbReference type="NCBI Taxonomy" id="246409"/>
    <lineage>
        <taxon>Eukaryota</taxon>
        <taxon>Fungi</taxon>
        <taxon>Fungi incertae sedis</taxon>
        <taxon>Mucoromycota</taxon>
        <taxon>Mucoromycotina</taxon>
        <taxon>Mucoromycetes</taxon>
        <taxon>Mucorales</taxon>
        <taxon>Mucorineae</taxon>
        <taxon>Rhizopodaceae</taxon>
        <taxon>Rhizopus</taxon>
    </lineage>
</organism>
<dbReference type="EMBL" id="CH476736">
    <property type="protein sequence ID" value="EIE82763.1"/>
    <property type="molecule type" value="Genomic_DNA"/>
</dbReference>
<protein>
    <submittedName>
        <fullName evidence="1">Uncharacterized protein</fullName>
    </submittedName>
</protein>
<dbReference type="AlphaFoldDB" id="I1C2T3"/>
<dbReference type="Proteomes" id="UP000009138">
    <property type="component" value="Unassembled WGS sequence"/>
</dbReference>
<proteinExistence type="predicted"/>
<dbReference type="VEuPathDB" id="FungiDB:RO3G_07468"/>
<keyword evidence="2" id="KW-1185">Reference proteome</keyword>